<comment type="subcellular location">
    <subcellularLocation>
        <location evidence="1">Cell outer membrane</location>
    </subcellularLocation>
</comment>
<organism evidence="11 12">
    <name type="scientific">Acinetobacter guillouiae</name>
    <name type="common">Acinetobacter genomosp. 11</name>
    <dbReference type="NCBI Taxonomy" id="106649"/>
    <lineage>
        <taxon>Bacteria</taxon>
        <taxon>Pseudomonadati</taxon>
        <taxon>Pseudomonadota</taxon>
        <taxon>Gammaproteobacteria</taxon>
        <taxon>Moraxellales</taxon>
        <taxon>Moraxellaceae</taxon>
        <taxon>Acinetobacter</taxon>
    </lineage>
</organism>
<comment type="caution">
    <text evidence="11">The sequence shown here is derived from an EMBL/GenBank/DDBJ whole genome shotgun (WGS) entry which is preliminary data.</text>
</comment>
<evidence type="ECO:0000256" key="7">
    <source>
        <dbReference type="ARBA" id="ARBA00023136"/>
    </source>
</evidence>
<keyword evidence="9" id="KW-0732">Signal</keyword>
<dbReference type="GO" id="GO:0008320">
    <property type="term" value="F:protein transmembrane transporter activity"/>
    <property type="evidence" value="ECO:0007669"/>
    <property type="project" value="TreeGrafter"/>
</dbReference>
<keyword evidence="5" id="KW-0812">Transmembrane</keyword>
<protein>
    <submittedName>
        <fullName evidence="11">ShlB/FhaC/HecB family hemolysin secretion/activation protein</fullName>
    </submittedName>
</protein>
<feature type="signal peptide" evidence="9">
    <location>
        <begin position="1"/>
        <end position="25"/>
    </location>
</feature>
<keyword evidence="8" id="KW-0998">Cell outer membrane</keyword>
<evidence type="ECO:0000256" key="4">
    <source>
        <dbReference type="ARBA" id="ARBA00022452"/>
    </source>
</evidence>
<dbReference type="GO" id="GO:0098046">
    <property type="term" value="C:type V protein secretion system complex"/>
    <property type="evidence" value="ECO:0007669"/>
    <property type="project" value="TreeGrafter"/>
</dbReference>
<name>A0A8X8KDP4_ACIGI</name>
<dbReference type="PANTHER" id="PTHR34597">
    <property type="entry name" value="SLR1661 PROTEIN"/>
    <property type="match status" value="1"/>
</dbReference>
<accession>A0A8X8KDP4</accession>
<dbReference type="InterPro" id="IPR005565">
    <property type="entry name" value="Hemolysn_activator_HlyB_C"/>
</dbReference>
<evidence type="ECO:0000256" key="8">
    <source>
        <dbReference type="ARBA" id="ARBA00023237"/>
    </source>
</evidence>
<dbReference type="Gene3D" id="3.10.20.310">
    <property type="entry name" value="membrane protein fhac"/>
    <property type="match status" value="1"/>
</dbReference>
<evidence type="ECO:0000256" key="9">
    <source>
        <dbReference type="SAM" id="SignalP"/>
    </source>
</evidence>
<dbReference type="RefSeq" id="WP_234622842.1">
    <property type="nucleotide sequence ID" value="NZ_JAHWXT010000001.1"/>
</dbReference>
<keyword evidence="6" id="KW-0653">Protein transport</keyword>
<dbReference type="Pfam" id="PF03865">
    <property type="entry name" value="ShlB"/>
    <property type="match status" value="1"/>
</dbReference>
<dbReference type="GO" id="GO:0009279">
    <property type="term" value="C:cell outer membrane"/>
    <property type="evidence" value="ECO:0007669"/>
    <property type="project" value="UniProtKB-SubCell"/>
</dbReference>
<evidence type="ECO:0000256" key="2">
    <source>
        <dbReference type="ARBA" id="ARBA00009055"/>
    </source>
</evidence>
<dbReference type="Pfam" id="PF08479">
    <property type="entry name" value="POTRA_2"/>
    <property type="match status" value="1"/>
</dbReference>
<evidence type="ECO:0000256" key="5">
    <source>
        <dbReference type="ARBA" id="ARBA00022692"/>
    </source>
</evidence>
<evidence type="ECO:0000256" key="1">
    <source>
        <dbReference type="ARBA" id="ARBA00004442"/>
    </source>
</evidence>
<gene>
    <name evidence="11" type="ORF">KW868_04795</name>
</gene>
<evidence type="ECO:0000256" key="3">
    <source>
        <dbReference type="ARBA" id="ARBA00022448"/>
    </source>
</evidence>
<keyword evidence="7" id="KW-0472">Membrane</keyword>
<evidence type="ECO:0000259" key="10">
    <source>
        <dbReference type="PROSITE" id="PS51779"/>
    </source>
</evidence>
<evidence type="ECO:0000313" key="11">
    <source>
        <dbReference type="EMBL" id="MCF0263785.1"/>
    </source>
</evidence>
<proteinExistence type="inferred from homology"/>
<dbReference type="InterPro" id="IPR034746">
    <property type="entry name" value="POTRA"/>
</dbReference>
<dbReference type="PROSITE" id="PS51779">
    <property type="entry name" value="POTRA"/>
    <property type="match status" value="1"/>
</dbReference>
<dbReference type="Proteomes" id="UP000887320">
    <property type="component" value="Unassembled WGS sequence"/>
</dbReference>
<keyword evidence="4" id="KW-1134">Transmembrane beta strand</keyword>
<dbReference type="InterPro" id="IPR013686">
    <property type="entry name" value="Polypept-transport_assoc_ShlB"/>
</dbReference>
<dbReference type="AlphaFoldDB" id="A0A8X8KDP4"/>
<evidence type="ECO:0000313" key="12">
    <source>
        <dbReference type="Proteomes" id="UP000887320"/>
    </source>
</evidence>
<reference evidence="11" key="1">
    <citation type="submission" date="2021-07" db="EMBL/GenBank/DDBJ databases">
        <authorList>
            <person name="Fernandez M."/>
            <person name="Pereira P."/>
            <person name="Torres Tejerizo G.A."/>
            <person name="Gonzalez P."/>
            <person name="Agostini E."/>
        </authorList>
    </citation>
    <scope>NUCLEOTIDE SEQUENCE</scope>
    <source>
        <strain evidence="11">SFC 500-1A</strain>
    </source>
</reference>
<evidence type="ECO:0000256" key="6">
    <source>
        <dbReference type="ARBA" id="ARBA00022927"/>
    </source>
</evidence>
<dbReference type="PANTHER" id="PTHR34597:SF1">
    <property type="entry name" value="HEME_HEMOPEXIN TRANSPORTER PROTEIN HUXB"/>
    <property type="match status" value="1"/>
</dbReference>
<keyword evidence="3" id="KW-0813">Transport</keyword>
<feature type="chain" id="PRO_5036493859" evidence="9">
    <location>
        <begin position="26"/>
        <end position="561"/>
    </location>
</feature>
<dbReference type="PROSITE" id="PS51257">
    <property type="entry name" value="PROKAR_LIPOPROTEIN"/>
    <property type="match status" value="1"/>
</dbReference>
<feature type="domain" description="POTRA" evidence="10">
    <location>
        <begin position="68"/>
        <end position="143"/>
    </location>
</feature>
<sequence length="561" mass="61505">MKQQHNILAISVAACLMLLTSSNYAAPAPNAGQLLQQQQQGQSLEPQAAVQVESSASNNVPNSPDIQISVRKIEITGNSRFSTAQLHHLVADAEGQQLSLQQLWQVAQKITTYYQQQDYAYSRAYLPQQNLSQGVVRINVLEAYYDQTQIDNQSRTQNWLIEQTVALLKQGERINSDQMQQQLKLLNRLNGVNTRNVLTPGATVGSSQLNVEVQNAAMLNGYIGADNFGNRYTSQVRGTAGISANNLAGLGDELSLDVMTTGKRMNYGRVGYAFTFTGMGTRAGASYSYLDYELGKDLKNIGAEGSAAQSSVFISQPALLTNNAEVLLSLQYDHKQLKDDIQLNQYYKHRNIDVVTARLDGSQFDQFLGGGLTQYGASTSYGRVKFKNDDAAALDAQTAKTAGDYYSATLNLSRLQNLSNKGTQGYLGIYGQYSPYNLDSAEQYLGGGPFNVRGYESSQFAGSTGYLATAELRQSLFADAKHQLTAKVFIDTAEVTLNAKRWAGVTGDNQVQISSAGLGLNWTSAWNIQANAEVAFPIGNTPEQLQDRDNHQYWLSLRKTF</sequence>
<dbReference type="Gene3D" id="2.40.160.50">
    <property type="entry name" value="membrane protein fhac: a member of the omp85/tpsb transporter family"/>
    <property type="match status" value="1"/>
</dbReference>
<dbReference type="InterPro" id="IPR051544">
    <property type="entry name" value="TPS_OM_transporter"/>
</dbReference>
<comment type="similarity">
    <text evidence="2">Belongs to the TPS (TC 1.B.20) family.</text>
</comment>
<dbReference type="EMBL" id="JAHWXT010000001">
    <property type="protein sequence ID" value="MCF0263785.1"/>
    <property type="molecule type" value="Genomic_DNA"/>
</dbReference>
<dbReference type="GO" id="GO:0046819">
    <property type="term" value="P:protein secretion by the type V secretion system"/>
    <property type="evidence" value="ECO:0007669"/>
    <property type="project" value="TreeGrafter"/>
</dbReference>